<name>A0A6V2GEN5_9STRA</name>
<dbReference type="EMBL" id="HBNS01022687">
    <property type="protein sequence ID" value="CAE4613044.1"/>
    <property type="molecule type" value="Transcribed_RNA"/>
</dbReference>
<protein>
    <submittedName>
        <fullName evidence="4">Uncharacterized protein</fullName>
    </submittedName>
</protein>
<organism evidence="4">
    <name type="scientific">Ditylum brightwellii</name>
    <dbReference type="NCBI Taxonomy" id="49249"/>
    <lineage>
        <taxon>Eukaryota</taxon>
        <taxon>Sar</taxon>
        <taxon>Stramenopiles</taxon>
        <taxon>Ochrophyta</taxon>
        <taxon>Bacillariophyta</taxon>
        <taxon>Mediophyceae</taxon>
        <taxon>Lithodesmiophycidae</taxon>
        <taxon>Lithodesmiales</taxon>
        <taxon>Lithodesmiaceae</taxon>
        <taxon>Ditylum</taxon>
    </lineage>
</organism>
<feature type="compositionally biased region" description="Low complexity" evidence="1">
    <location>
        <begin position="59"/>
        <end position="70"/>
    </location>
</feature>
<accession>A0A6V2GEN5</accession>
<gene>
    <name evidence="3" type="ORF">DBRI00130_LOCUS17933</name>
    <name evidence="4" type="ORF">DBRI00130_LOCUS17936</name>
</gene>
<evidence type="ECO:0000313" key="3">
    <source>
        <dbReference type="EMBL" id="CAE4613039.1"/>
    </source>
</evidence>
<keyword evidence="2" id="KW-0812">Transmembrane</keyword>
<feature type="transmembrane region" description="Helical" evidence="2">
    <location>
        <begin position="239"/>
        <end position="263"/>
    </location>
</feature>
<evidence type="ECO:0000313" key="4">
    <source>
        <dbReference type="EMBL" id="CAE4613044.1"/>
    </source>
</evidence>
<reference evidence="4" key="1">
    <citation type="submission" date="2021-01" db="EMBL/GenBank/DDBJ databases">
        <authorList>
            <person name="Corre E."/>
            <person name="Pelletier E."/>
            <person name="Niang G."/>
            <person name="Scheremetjew M."/>
            <person name="Finn R."/>
            <person name="Kale V."/>
            <person name="Holt S."/>
            <person name="Cochrane G."/>
            <person name="Meng A."/>
            <person name="Brown T."/>
            <person name="Cohen L."/>
        </authorList>
    </citation>
    <scope>NUCLEOTIDE SEQUENCE</scope>
    <source>
        <strain evidence="4">GSO104</strain>
    </source>
</reference>
<feature type="region of interest" description="Disordered" evidence="1">
    <location>
        <begin position="39"/>
        <end position="74"/>
    </location>
</feature>
<proteinExistence type="predicted"/>
<sequence>MLAFSHPLASQIVSVGKLAPSIGIHSLYIQQQQQQQQLNIRKTSTMTSRRTKTMREQKSSSSDDNNNNNSMTDQKQTILTPLYRGVSMLHIGQISLALKKSGVTLGCLNVIGGPLMAVGLLFLLSNAAEQKHLAKDTFLRLNGLMVLYATLTLGLVALVPQLSSTYGLLYFVSGSSALFVAVKGYFAGLRAADDVATFWQKTGQLLKQASRTSMSLPSGKSSLGHYCTLWLVAVRKVSLLWGIFQVVMPLVSPALTSFVLPASPRRAIALKLNEFIKLTLLGGSVVTTISMSDDDDDDVAYDQTFAPINLLASYALGTMAAFGIAKRSTPFEIGEACLLAICAISSAWNGIPKPRHDKKTS</sequence>
<feature type="transmembrane region" description="Helical" evidence="2">
    <location>
        <begin position="304"/>
        <end position="324"/>
    </location>
</feature>
<dbReference type="EMBL" id="HBNS01022684">
    <property type="protein sequence ID" value="CAE4613039.1"/>
    <property type="molecule type" value="Transcribed_RNA"/>
</dbReference>
<evidence type="ECO:0000256" key="1">
    <source>
        <dbReference type="SAM" id="MobiDB-lite"/>
    </source>
</evidence>
<evidence type="ECO:0000256" key="2">
    <source>
        <dbReference type="SAM" id="Phobius"/>
    </source>
</evidence>
<keyword evidence="2" id="KW-1133">Transmembrane helix</keyword>
<feature type="compositionally biased region" description="Low complexity" evidence="1">
    <location>
        <begin position="39"/>
        <end position="48"/>
    </location>
</feature>
<feature type="transmembrane region" description="Helical" evidence="2">
    <location>
        <begin position="166"/>
        <end position="186"/>
    </location>
</feature>
<feature type="transmembrane region" description="Helical" evidence="2">
    <location>
        <begin position="103"/>
        <end position="125"/>
    </location>
</feature>
<keyword evidence="2" id="KW-0472">Membrane</keyword>
<dbReference type="AlphaFoldDB" id="A0A6V2GEN5"/>
<feature type="transmembrane region" description="Helical" evidence="2">
    <location>
        <begin position="137"/>
        <end position="159"/>
    </location>
</feature>